<reference evidence="1 2" key="1">
    <citation type="submission" date="2013-09" db="EMBL/GenBank/DDBJ databases">
        <title>Complete genome sequence of Corynebacterium doosanense CAU 212(T) (=DSM 45436(T)), isolated from activated sludge.</title>
        <authorList>
            <person name="Schaffert L."/>
            <person name="Albersmeier A."/>
            <person name="Kalinowski J."/>
            <person name="Ruckert C."/>
        </authorList>
    </citation>
    <scope>NUCLEOTIDE SEQUENCE [LARGE SCALE GENOMIC DNA]</scope>
    <source>
        <strain evidence="1 2">CAU 212</strain>
    </source>
</reference>
<proteinExistence type="predicted"/>
<name>A0A097IJ90_9CORY</name>
<dbReference type="AlphaFoldDB" id="A0A097IJ90"/>
<dbReference type="RefSeq" id="WP_018021468.1">
    <property type="nucleotide sequence ID" value="NZ_AQUX01000002.1"/>
</dbReference>
<dbReference type="EMBL" id="CP006764">
    <property type="protein sequence ID" value="AIT62178.1"/>
    <property type="molecule type" value="Genomic_DNA"/>
</dbReference>
<dbReference type="KEGG" id="cdo:CDOO_01895"/>
<accession>A0A097IJ90</accession>
<dbReference type="STRING" id="558173.CDOO_01895"/>
<sequence>MTTNQQRAHEVLYKSITCNYGGRGCVDGVIEALADAGLIAPNLPNNDEELAGGSRGWRTPEGGIIWSAPAGRVMIQRVEPGNWTPAEARDVAGRILAAADLAEGEA</sequence>
<dbReference type="HOGENOM" id="CLU_2218635_0_0_11"/>
<evidence type="ECO:0000313" key="2">
    <source>
        <dbReference type="Proteomes" id="UP000029914"/>
    </source>
</evidence>
<dbReference type="Proteomes" id="UP000029914">
    <property type="component" value="Chromosome"/>
</dbReference>
<protein>
    <submittedName>
        <fullName evidence="1">Uncharacterized protein</fullName>
    </submittedName>
</protein>
<gene>
    <name evidence="1" type="ORF">CDOO_01895</name>
</gene>
<evidence type="ECO:0000313" key="1">
    <source>
        <dbReference type="EMBL" id="AIT62178.1"/>
    </source>
</evidence>
<keyword evidence="2" id="KW-1185">Reference proteome</keyword>
<organism evidence="1 2">
    <name type="scientific">Corynebacterium doosanense CAU 212 = DSM 45436</name>
    <dbReference type="NCBI Taxonomy" id="558173"/>
    <lineage>
        <taxon>Bacteria</taxon>
        <taxon>Bacillati</taxon>
        <taxon>Actinomycetota</taxon>
        <taxon>Actinomycetes</taxon>
        <taxon>Mycobacteriales</taxon>
        <taxon>Corynebacteriaceae</taxon>
        <taxon>Corynebacterium</taxon>
    </lineage>
</organism>